<proteinExistence type="predicted"/>
<evidence type="ECO:0000313" key="2">
    <source>
        <dbReference type="Proteomes" id="UP001215231"/>
    </source>
</evidence>
<dbReference type="RefSeq" id="WP_274054011.1">
    <property type="nucleotide sequence ID" value="NZ_CP059693.1"/>
</dbReference>
<sequence length="109" mass="11961">MTAIPDLAYITQQQVINETIAKVRSEYPIFRTSENQALLDVDGSALPSGWGVYQTAADQRTMDSSIKHVSAPGEMLIALPAVVSGYVDLTQPHNWWQFVGPLQDKESGV</sequence>
<name>A0ABY7VLR0_9GAMM</name>
<keyword evidence="2" id="KW-1185">Reference proteome</keyword>
<dbReference type="EMBL" id="CP059693">
    <property type="protein sequence ID" value="WDE13617.1"/>
    <property type="molecule type" value="Genomic_DNA"/>
</dbReference>
<accession>A0ABY7VLR0</accession>
<evidence type="ECO:0000313" key="1">
    <source>
        <dbReference type="EMBL" id="WDE13617.1"/>
    </source>
</evidence>
<organism evidence="1 2">
    <name type="scientific">Thalassomonas haliotis</name>
    <dbReference type="NCBI Taxonomy" id="485448"/>
    <lineage>
        <taxon>Bacteria</taxon>
        <taxon>Pseudomonadati</taxon>
        <taxon>Pseudomonadota</taxon>
        <taxon>Gammaproteobacteria</taxon>
        <taxon>Alteromonadales</taxon>
        <taxon>Colwelliaceae</taxon>
        <taxon>Thalassomonas</taxon>
    </lineage>
</organism>
<gene>
    <name evidence="1" type="ORF">H3N35_09365</name>
</gene>
<reference evidence="1 2" key="1">
    <citation type="journal article" date="2022" name="Mar. Drugs">
        <title>Bioassay-Guided Fractionation Leads to the Detection of Cholic Acid Generated by the Rare Thalassomonas sp.</title>
        <authorList>
            <person name="Pheiffer F."/>
            <person name="Schneider Y.K."/>
            <person name="Hansen E.H."/>
            <person name="Andersen J.H."/>
            <person name="Isaksson J."/>
            <person name="Busche T."/>
            <person name="R C."/>
            <person name="Kalinowski J."/>
            <person name="Zyl L.V."/>
            <person name="Trindade M."/>
        </authorList>
    </citation>
    <scope>NUCLEOTIDE SEQUENCE [LARGE SCALE GENOMIC DNA]</scope>
    <source>
        <strain evidence="1 2">A5K-61T</strain>
    </source>
</reference>
<protein>
    <submittedName>
        <fullName evidence="1">Uncharacterized protein</fullName>
    </submittedName>
</protein>
<dbReference type="Proteomes" id="UP001215231">
    <property type="component" value="Chromosome"/>
</dbReference>